<evidence type="ECO:0000313" key="4">
    <source>
        <dbReference type="EMBL" id="CAL1301886.1"/>
    </source>
</evidence>
<dbReference type="Proteomes" id="UP001497382">
    <property type="component" value="Unassembled WGS sequence"/>
</dbReference>
<dbReference type="AlphaFoldDB" id="A0AAV2C055"/>
<dbReference type="GO" id="GO:0006355">
    <property type="term" value="P:regulation of DNA-templated transcription"/>
    <property type="evidence" value="ECO:0007669"/>
    <property type="project" value="InterPro"/>
</dbReference>
<dbReference type="InterPro" id="IPR036529">
    <property type="entry name" value="KIX_dom_sf"/>
</dbReference>
<gene>
    <name evidence="4" type="ORF">LARSCL_LOCUS22760</name>
</gene>
<dbReference type="InterPro" id="IPR003101">
    <property type="entry name" value="KIX_dom"/>
</dbReference>
<dbReference type="EMBL" id="CAXIEN010000927">
    <property type="protein sequence ID" value="CAL1301886.1"/>
    <property type="molecule type" value="Genomic_DNA"/>
</dbReference>
<protein>
    <recommendedName>
        <fullName evidence="3">KIX domain-containing protein</fullName>
    </recommendedName>
</protein>
<keyword evidence="1" id="KW-0539">Nucleus</keyword>
<dbReference type="GO" id="GO:0003712">
    <property type="term" value="F:transcription coregulator activity"/>
    <property type="evidence" value="ECO:0007669"/>
    <property type="project" value="InterPro"/>
</dbReference>
<evidence type="ECO:0000256" key="1">
    <source>
        <dbReference type="ARBA" id="ARBA00023242"/>
    </source>
</evidence>
<organism evidence="4 5">
    <name type="scientific">Larinioides sclopetarius</name>
    <dbReference type="NCBI Taxonomy" id="280406"/>
    <lineage>
        <taxon>Eukaryota</taxon>
        <taxon>Metazoa</taxon>
        <taxon>Ecdysozoa</taxon>
        <taxon>Arthropoda</taxon>
        <taxon>Chelicerata</taxon>
        <taxon>Arachnida</taxon>
        <taxon>Araneae</taxon>
        <taxon>Araneomorphae</taxon>
        <taxon>Entelegynae</taxon>
        <taxon>Araneoidea</taxon>
        <taxon>Araneidae</taxon>
        <taxon>Larinioides</taxon>
    </lineage>
</organism>
<accession>A0AAV2C055</accession>
<name>A0AAV2C055_9ARAC</name>
<feature type="domain" description="KIX" evidence="3">
    <location>
        <begin position="49"/>
        <end position="128"/>
    </location>
</feature>
<keyword evidence="2" id="KW-0175">Coiled coil</keyword>
<comment type="caution">
    <text evidence="4">The sequence shown here is derived from an EMBL/GenBank/DDBJ whole genome shotgun (WGS) entry which is preliminary data.</text>
</comment>
<dbReference type="Pfam" id="PF02172">
    <property type="entry name" value="KIX"/>
    <property type="match status" value="1"/>
</dbReference>
<dbReference type="SUPFAM" id="SSF47040">
    <property type="entry name" value="Kix domain of CBP (creb binding protein)"/>
    <property type="match status" value="1"/>
</dbReference>
<evidence type="ECO:0000256" key="2">
    <source>
        <dbReference type="SAM" id="Coils"/>
    </source>
</evidence>
<evidence type="ECO:0000313" key="5">
    <source>
        <dbReference type="Proteomes" id="UP001497382"/>
    </source>
</evidence>
<keyword evidence="5" id="KW-1185">Reference proteome</keyword>
<sequence length="372" mass="43082">MGLTELQAEHVRKFKEWKIHSESFITGNINMDIIYADHGFNPTQRHDPKTSKDWQQPFTRELRYHFVKRILQVMAPKNITSVFQDKSLDYIISFAIKVEVDAFESANSKEEYHQLLSEKIYEIHKERREYNQKRKEMQLQLQGGPGFGPVLNDNSSAASSTLVGQSEDLSNERGNFKKIVLARHKQLFQMREDIKKITISVKEKEALDPEAQRKYERAKEECDQISKKIDKLGNRLNQLKKMLEEKGIFLTDNNPHLNRTPSELAKSVSDNDLIEERRKNTRREVAVQRRYNQLRAANLNRGLVEEDEGTFDLTPLDEALPSVSHSKRATGLKRRTLKLQDIVMNSMKEKRLIRLATADLCSMDTAAPGQNS</sequence>
<dbReference type="PROSITE" id="PS50952">
    <property type="entry name" value="KIX"/>
    <property type="match status" value="1"/>
</dbReference>
<feature type="coiled-coil region" evidence="2">
    <location>
        <begin position="201"/>
        <end position="242"/>
    </location>
</feature>
<proteinExistence type="predicted"/>
<evidence type="ECO:0000259" key="3">
    <source>
        <dbReference type="PROSITE" id="PS50952"/>
    </source>
</evidence>
<dbReference type="Gene3D" id="1.10.246.20">
    <property type="entry name" value="Coactivator CBP, KIX domain"/>
    <property type="match status" value="1"/>
</dbReference>
<reference evidence="4 5" key="1">
    <citation type="submission" date="2024-04" db="EMBL/GenBank/DDBJ databases">
        <authorList>
            <person name="Rising A."/>
            <person name="Reimegard J."/>
            <person name="Sonavane S."/>
            <person name="Akerstrom W."/>
            <person name="Nylinder S."/>
            <person name="Hedman E."/>
            <person name="Kallberg Y."/>
        </authorList>
    </citation>
    <scope>NUCLEOTIDE SEQUENCE [LARGE SCALE GENOMIC DNA]</scope>
</reference>